<evidence type="ECO:0000313" key="1">
    <source>
        <dbReference type="EMBL" id="KAF7275448.1"/>
    </source>
</evidence>
<proteinExistence type="predicted"/>
<dbReference type="Proteomes" id="UP000625711">
    <property type="component" value="Unassembled WGS sequence"/>
</dbReference>
<accession>A0A834IB89</accession>
<keyword evidence="2" id="KW-1185">Reference proteome</keyword>
<organism evidence="1 2">
    <name type="scientific">Rhynchophorus ferrugineus</name>
    <name type="common">Red palm weevil</name>
    <name type="synonym">Curculio ferrugineus</name>
    <dbReference type="NCBI Taxonomy" id="354439"/>
    <lineage>
        <taxon>Eukaryota</taxon>
        <taxon>Metazoa</taxon>
        <taxon>Ecdysozoa</taxon>
        <taxon>Arthropoda</taxon>
        <taxon>Hexapoda</taxon>
        <taxon>Insecta</taxon>
        <taxon>Pterygota</taxon>
        <taxon>Neoptera</taxon>
        <taxon>Endopterygota</taxon>
        <taxon>Coleoptera</taxon>
        <taxon>Polyphaga</taxon>
        <taxon>Cucujiformia</taxon>
        <taxon>Curculionidae</taxon>
        <taxon>Dryophthorinae</taxon>
        <taxon>Rhynchophorus</taxon>
    </lineage>
</organism>
<protein>
    <submittedName>
        <fullName evidence="1">Uncharacterized protein</fullName>
    </submittedName>
</protein>
<dbReference type="EMBL" id="JAACXV010010377">
    <property type="protein sequence ID" value="KAF7275448.1"/>
    <property type="molecule type" value="Genomic_DNA"/>
</dbReference>
<name>A0A834IB89_RHYFE</name>
<dbReference type="AlphaFoldDB" id="A0A834IB89"/>
<evidence type="ECO:0000313" key="2">
    <source>
        <dbReference type="Proteomes" id="UP000625711"/>
    </source>
</evidence>
<comment type="caution">
    <text evidence="1">The sequence shown here is derived from an EMBL/GenBank/DDBJ whole genome shotgun (WGS) entry which is preliminary data.</text>
</comment>
<sequence length="114" mass="13464">MPLVELIVARHRRSTCPSIIRGAISRRKKEKQIGDREKNVTEEHLVAERIINYNLERATRSGRWRKEETKLFGEFIPDNCSKRHGGVKIHFVFGMIQLVFRESTTWSTKRPQFK</sequence>
<reference evidence="1" key="1">
    <citation type="submission" date="2020-08" db="EMBL/GenBank/DDBJ databases">
        <title>Genome sequencing and assembly of the red palm weevil Rhynchophorus ferrugineus.</title>
        <authorList>
            <person name="Dias G.B."/>
            <person name="Bergman C.M."/>
            <person name="Manee M."/>
        </authorList>
    </citation>
    <scope>NUCLEOTIDE SEQUENCE</scope>
    <source>
        <strain evidence="1">AA-2017</strain>
        <tissue evidence="1">Whole larva</tissue>
    </source>
</reference>
<gene>
    <name evidence="1" type="ORF">GWI33_011741</name>
</gene>